<organism evidence="1 2">
    <name type="scientific">Candidatus Rickettsiella isopodorum</name>
    <dbReference type="NCBI Taxonomy" id="1225476"/>
    <lineage>
        <taxon>Bacteria</taxon>
        <taxon>Pseudomonadati</taxon>
        <taxon>Pseudomonadota</taxon>
        <taxon>Gammaproteobacteria</taxon>
        <taxon>Legionellales</taxon>
        <taxon>Coxiellaceae</taxon>
        <taxon>Rickettsiella</taxon>
    </lineage>
</organism>
<sequence length="68" mass="7932">MTLTTEQQQFEENFKRGIEEGGRNCALKIAKRMLAMRNDPEFITFVLHSFIKKITGLSRQDLLELEES</sequence>
<reference evidence="1 2" key="1">
    <citation type="submission" date="2016-03" db="EMBL/GenBank/DDBJ databases">
        <title>Comparative genomics of Rickettsiella.</title>
        <authorList>
            <person name="Chandler C."/>
            <person name="Wang Y."/>
        </authorList>
    </citation>
    <scope>NUCLEOTIDE SEQUENCE [LARGE SCALE GENOMIC DNA]</scope>
    <source>
        <strain evidence="1 2">RCFS May 2013</strain>
    </source>
</reference>
<evidence type="ECO:0000313" key="1">
    <source>
        <dbReference type="EMBL" id="OIZ96316.1"/>
    </source>
</evidence>
<gene>
    <name evidence="1" type="ORF">A1D18_00425</name>
</gene>
<protein>
    <submittedName>
        <fullName evidence="1">Uncharacterized protein</fullName>
    </submittedName>
</protein>
<proteinExistence type="predicted"/>
<dbReference type="RefSeq" id="WP_071661857.1">
    <property type="nucleotide sequence ID" value="NZ_LUKY01000025.1"/>
</dbReference>
<name>A0A1J8P968_9COXI</name>
<dbReference type="AlphaFoldDB" id="A0A1J8P968"/>
<comment type="caution">
    <text evidence="1">The sequence shown here is derived from an EMBL/GenBank/DDBJ whole genome shotgun (WGS) entry which is preliminary data.</text>
</comment>
<dbReference type="EMBL" id="LUKY01000025">
    <property type="protein sequence ID" value="OIZ96316.1"/>
    <property type="molecule type" value="Genomic_DNA"/>
</dbReference>
<dbReference type="Proteomes" id="UP000183924">
    <property type="component" value="Unassembled WGS sequence"/>
</dbReference>
<keyword evidence="2" id="KW-1185">Reference proteome</keyword>
<evidence type="ECO:0000313" key="2">
    <source>
        <dbReference type="Proteomes" id="UP000183924"/>
    </source>
</evidence>
<accession>A0A1J8P968</accession>